<keyword evidence="4" id="KW-0689">Ribosomal protein</keyword>
<name>A0A4Q0PR70_9FLAO</name>
<dbReference type="InterPro" id="IPR000182">
    <property type="entry name" value="GNAT_dom"/>
</dbReference>
<evidence type="ECO:0000259" key="3">
    <source>
        <dbReference type="PROSITE" id="PS51186"/>
    </source>
</evidence>
<dbReference type="GO" id="GO:0005840">
    <property type="term" value="C:ribosome"/>
    <property type="evidence" value="ECO:0007669"/>
    <property type="project" value="UniProtKB-KW"/>
</dbReference>
<dbReference type="InterPro" id="IPR050832">
    <property type="entry name" value="Bact_Acetyltransf"/>
</dbReference>
<evidence type="ECO:0000256" key="2">
    <source>
        <dbReference type="ARBA" id="ARBA00023315"/>
    </source>
</evidence>
<feature type="domain" description="N-acetyltransferase" evidence="3">
    <location>
        <begin position="1"/>
        <end position="167"/>
    </location>
</feature>
<dbReference type="CDD" id="cd04301">
    <property type="entry name" value="NAT_SF"/>
    <property type="match status" value="1"/>
</dbReference>
<evidence type="ECO:0000313" key="4">
    <source>
        <dbReference type="EMBL" id="RXG33044.1"/>
    </source>
</evidence>
<protein>
    <submittedName>
        <fullName evidence="4">Ribosomal protein S18 acetylase RimI-like enzyme</fullName>
    </submittedName>
</protein>
<dbReference type="PANTHER" id="PTHR43877:SF2">
    <property type="entry name" value="AMINOALKYLPHOSPHONATE N-ACETYLTRANSFERASE-RELATED"/>
    <property type="match status" value="1"/>
</dbReference>
<dbReference type="RefSeq" id="WP_073095898.1">
    <property type="nucleotide sequence ID" value="NZ_JBALUR010000007.1"/>
</dbReference>
<dbReference type="Proteomes" id="UP000290608">
    <property type="component" value="Unassembled WGS sequence"/>
</dbReference>
<keyword evidence="2" id="KW-0012">Acyltransferase</keyword>
<dbReference type="PANTHER" id="PTHR43877">
    <property type="entry name" value="AMINOALKYLPHOSPHONATE N-ACETYLTRANSFERASE-RELATED-RELATED"/>
    <property type="match status" value="1"/>
</dbReference>
<dbReference type="PROSITE" id="PS51186">
    <property type="entry name" value="GNAT"/>
    <property type="match status" value="1"/>
</dbReference>
<dbReference type="EMBL" id="QOVL01000001">
    <property type="protein sequence ID" value="RXG33044.1"/>
    <property type="molecule type" value="Genomic_DNA"/>
</dbReference>
<comment type="caution">
    <text evidence="4">The sequence shown here is derived from an EMBL/GenBank/DDBJ whole genome shotgun (WGS) entry which is preliminary data.</text>
</comment>
<reference evidence="4 5" key="1">
    <citation type="submission" date="2018-07" db="EMBL/GenBank/DDBJ databases">
        <title>Leeuwenhoekiella genomics.</title>
        <authorList>
            <person name="Tahon G."/>
            <person name="Willems A."/>
        </authorList>
    </citation>
    <scope>NUCLEOTIDE SEQUENCE [LARGE SCALE GENOMIC DNA]</scope>
    <source>
        <strain evidence="4 5">LMG 1345</strain>
    </source>
</reference>
<evidence type="ECO:0000256" key="1">
    <source>
        <dbReference type="ARBA" id="ARBA00022679"/>
    </source>
</evidence>
<organism evidence="4 5">
    <name type="scientific">Leeuwenhoekiella marinoflava</name>
    <dbReference type="NCBI Taxonomy" id="988"/>
    <lineage>
        <taxon>Bacteria</taxon>
        <taxon>Pseudomonadati</taxon>
        <taxon>Bacteroidota</taxon>
        <taxon>Flavobacteriia</taxon>
        <taxon>Flavobacteriales</taxon>
        <taxon>Flavobacteriaceae</taxon>
        <taxon>Leeuwenhoekiella</taxon>
    </lineage>
</organism>
<dbReference type="Gene3D" id="3.40.630.30">
    <property type="match status" value="1"/>
</dbReference>
<sequence>MIRQANLADVDEILQVTAACAKAMISKNIHQWNEHYPSRAAFEEDIKRDELFVFTEEKHIIGTVVVSTLKDEIYDTITWLTPADAHCVYIHRLAVHPDFQGQGIAQQLMQFAEEYARDNGFASVRLDTFSKNDRNHIFYTKRGYEKLDPVYFPKQSKFPFYCYELVL</sequence>
<dbReference type="GO" id="GO:0016747">
    <property type="term" value="F:acyltransferase activity, transferring groups other than amino-acyl groups"/>
    <property type="evidence" value="ECO:0007669"/>
    <property type="project" value="InterPro"/>
</dbReference>
<accession>A0A4Q0PR70</accession>
<evidence type="ECO:0000313" key="5">
    <source>
        <dbReference type="Proteomes" id="UP000290608"/>
    </source>
</evidence>
<dbReference type="SUPFAM" id="SSF55729">
    <property type="entry name" value="Acyl-CoA N-acyltransferases (Nat)"/>
    <property type="match status" value="1"/>
</dbReference>
<proteinExistence type="predicted"/>
<dbReference type="STRING" id="1122159.SAMN02745246_00195"/>
<dbReference type="Pfam" id="PF00583">
    <property type="entry name" value="Acetyltransf_1"/>
    <property type="match status" value="1"/>
</dbReference>
<keyword evidence="4" id="KW-0687">Ribonucleoprotein</keyword>
<dbReference type="InterPro" id="IPR016181">
    <property type="entry name" value="Acyl_CoA_acyltransferase"/>
</dbReference>
<dbReference type="AlphaFoldDB" id="A0A4Q0PR70"/>
<keyword evidence="1" id="KW-0808">Transferase</keyword>
<gene>
    <name evidence="4" type="ORF">DSL99_137</name>
</gene>